<dbReference type="InterPro" id="IPR036421">
    <property type="entry name" value="Fe_dep_repressor_sf"/>
</dbReference>
<dbReference type="CDD" id="cd06550">
    <property type="entry name" value="TM_ABC_iron-siderophores_like"/>
    <property type="match status" value="1"/>
</dbReference>
<dbReference type="Gene3D" id="1.10.3470.10">
    <property type="entry name" value="ABC transporter involved in vitamin B12 uptake, BtuC"/>
    <property type="match status" value="1"/>
</dbReference>
<feature type="compositionally biased region" description="Low complexity" evidence="8">
    <location>
        <begin position="580"/>
        <end position="591"/>
    </location>
</feature>
<evidence type="ECO:0000256" key="4">
    <source>
        <dbReference type="ARBA" id="ARBA00022989"/>
    </source>
</evidence>
<protein>
    <submittedName>
        <fullName evidence="11">Metal ABC transporter permease</fullName>
    </submittedName>
</protein>
<dbReference type="InterPro" id="IPR022689">
    <property type="entry name" value="Iron_dep_repressor"/>
</dbReference>
<feature type="transmembrane region" description="Helical" evidence="9">
    <location>
        <begin position="100"/>
        <end position="119"/>
    </location>
</feature>
<evidence type="ECO:0000256" key="1">
    <source>
        <dbReference type="ARBA" id="ARBA00004141"/>
    </source>
</evidence>
<evidence type="ECO:0000256" key="7">
    <source>
        <dbReference type="RuleBase" id="RU003943"/>
    </source>
</evidence>
<dbReference type="SUPFAM" id="SSF81345">
    <property type="entry name" value="ABC transporter involved in vitamin B12 uptake, BtuC"/>
    <property type="match status" value="1"/>
</dbReference>
<dbReference type="SUPFAM" id="SSF47979">
    <property type="entry name" value="Iron-dependent repressor protein, dimerization domain"/>
    <property type="match status" value="1"/>
</dbReference>
<evidence type="ECO:0000256" key="9">
    <source>
        <dbReference type="SAM" id="Phobius"/>
    </source>
</evidence>
<dbReference type="Pfam" id="PF00950">
    <property type="entry name" value="ABC-3"/>
    <property type="match status" value="1"/>
</dbReference>
<dbReference type="InterPro" id="IPR038157">
    <property type="entry name" value="FeoA_core_dom"/>
</dbReference>
<keyword evidence="12" id="KW-1185">Reference proteome</keyword>
<reference evidence="11 12" key="1">
    <citation type="submission" date="2023-08" db="EMBL/GenBank/DDBJ databases">
        <title>Genome sequence of Thermaerobacter compostii strain Ins1, a spore-forming filamentous bacterium isolated from a deep geothermal reservoir.</title>
        <authorList>
            <person name="Bregnard D."/>
            <person name="Gonzalez D."/>
            <person name="Junier P."/>
        </authorList>
    </citation>
    <scope>NUCLEOTIDE SEQUENCE [LARGE SCALE GENOMIC DNA]</scope>
    <source>
        <strain evidence="11 12">Ins1</strain>
    </source>
</reference>
<feature type="transmembrane region" description="Helical" evidence="9">
    <location>
        <begin position="140"/>
        <end position="159"/>
    </location>
</feature>
<dbReference type="SMART" id="SM00899">
    <property type="entry name" value="FeoA"/>
    <property type="match status" value="1"/>
</dbReference>
<feature type="region of interest" description="Disordered" evidence="8">
    <location>
        <begin position="569"/>
        <end position="615"/>
    </location>
</feature>
<evidence type="ECO:0000256" key="6">
    <source>
        <dbReference type="ARBA" id="ARBA00023136"/>
    </source>
</evidence>
<dbReference type="RefSeq" id="WP_318750493.1">
    <property type="nucleotide sequence ID" value="NZ_CP132508.1"/>
</dbReference>
<dbReference type="InterPro" id="IPR001367">
    <property type="entry name" value="Fe_dep_repressor"/>
</dbReference>
<dbReference type="Pfam" id="PF04023">
    <property type="entry name" value="FeoA"/>
    <property type="match status" value="1"/>
</dbReference>
<comment type="subcellular location">
    <subcellularLocation>
        <location evidence="7">Cell membrane</location>
        <topology evidence="7">Multi-pass membrane protein</topology>
    </subcellularLocation>
    <subcellularLocation>
        <location evidence="1">Membrane</location>
        <topology evidence="1">Multi-pass membrane protein</topology>
    </subcellularLocation>
</comment>
<comment type="similarity">
    <text evidence="2 7">Belongs to the ABC-3 integral membrane protein family.</text>
</comment>
<feature type="transmembrane region" description="Helical" evidence="9">
    <location>
        <begin position="184"/>
        <end position="212"/>
    </location>
</feature>
<dbReference type="EMBL" id="CP132508">
    <property type="protein sequence ID" value="WPD18691.1"/>
    <property type="molecule type" value="Genomic_DNA"/>
</dbReference>
<dbReference type="Proteomes" id="UP001304683">
    <property type="component" value="Chromosome"/>
</dbReference>
<feature type="domain" description="Ferrous iron transporter FeoA-like" evidence="10">
    <location>
        <begin position="475"/>
        <end position="563"/>
    </location>
</feature>
<name>A0ABZ0QMH8_9FIRM</name>
<keyword evidence="5" id="KW-0408">Iron</keyword>
<evidence type="ECO:0000256" key="8">
    <source>
        <dbReference type="SAM" id="MobiDB-lite"/>
    </source>
</evidence>
<gene>
    <name evidence="11" type="ORF">Q5761_10040</name>
</gene>
<evidence type="ECO:0000313" key="11">
    <source>
        <dbReference type="EMBL" id="WPD18691.1"/>
    </source>
</evidence>
<sequence>MSGEPGWLGILVEPLRYPFMVRALLAGVLVAVAGAVTGSFLLVRRWSLLGDAISHAVLPGVAVAYLLGWPYFTGALASALLTAAGIGFLERNTRLKSDAATGLLFLGAFAAGLAILSRARSSVDVFHILFGNVLGVSRTDLVLMAGVAAAAVGLVLLLFKELQLWAFDPLTAEVAGLPTRALHYLMMLLVSATLVAALQAVGVVLALAMLVTPPATAYLLVRRFPAMIGLAVGLGVVAAITGLYLSFYLNVASGPAMVLVAMGAFAVALVLAPEQGLLARTLERRRLARVVAAEDVLKALHELGTEEGAADGRSAAPVALEALVAWTGLSRREVHGALARLVARGLATWEAGDRPRPPGARRAGGLATARRLGRFGRLAGLGMGVPGGARLTAAGVREARRLIRTHRLWERYLTDVAGMAWEDVHEVAHQLEHATPPHLAEEMAEALGHPERDPHGAPIPTAAGEVPGEAGPRPVALDRIPAGREAVVVRVDDEDSHLLARLRRSGLVPGARVRVLGREVGRIRLQVRPRDAGDGQPGAGAPAGPGSTLWLGDREAGCLYVAPVDAAPAEGAQRAPDEGPPSGAAGAAGTADDGDPPGEGSTRPGDGADGPVKQP</sequence>
<accession>A0ABZ0QMH8</accession>
<organism evidence="11 12">
    <name type="scientific">Thermaerobacter composti</name>
    <dbReference type="NCBI Taxonomy" id="554949"/>
    <lineage>
        <taxon>Bacteria</taxon>
        <taxon>Bacillati</taxon>
        <taxon>Bacillota</taxon>
        <taxon>Clostridia</taxon>
        <taxon>Eubacteriales</taxon>
        <taxon>Clostridiales Family XVII. Incertae Sedis</taxon>
        <taxon>Thermaerobacter</taxon>
    </lineage>
</organism>
<dbReference type="InterPro" id="IPR036388">
    <property type="entry name" value="WH-like_DNA-bd_sf"/>
</dbReference>
<keyword evidence="4 9" id="KW-1133">Transmembrane helix</keyword>
<evidence type="ECO:0000256" key="2">
    <source>
        <dbReference type="ARBA" id="ARBA00008034"/>
    </source>
</evidence>
<dbReference type="Gene3D" id="2.30.30.90">
    <property type="match status" value="1"/>
</dbReference>
<feature type="region of interest" description="Disordered" evidence="8">
    <location>
        <begin position="527"/>
        <end position="550"/>
    </location>
</feature>
<keyword evidence="3 7" id="KW-0812">Transmembrane</keyword>
<proteinExistence type="inferred from homology"/>
<dbReference type="InterPro" id="IPR007167">
    <property type="entry name" value="Fe-transptr_FeoA-like"/>
</dbReference>
<evidence type="ECO:0000313" key="12">
    <source>
        <dbReference type="Proteomes" id="UP001304683"/>
    </source>
</evidence>
<evidence type="ECO:0000256" key="3">
    <source>
        <dbReference type="ARBA" id="ARBA00022692"/>
    </source>
</evidence>
<feature type="transmembrane region" description="Helical" evidence="9">
    <location>
        <begin position="224"/>
        <end position="245"/>
    </location>
</feature>
<feature type="transmembrane region" description="Helical" evidence="9">
    <location>
        <begin position="20"/>
        <end position="43"/>
    </location>
</feature>
<dbReference type="InterPro" id="IPR008988">
    <property type="entry name" value="Transcriptional_repressor_C"/>
</dbReference>
<evidence type="ECO:0000259" key="10">
    <source>
        <dbReference type="SMART" id="SM00899"/>
    </source>
</evidence>
<evidence type="ECO:0000256" key="5">
    <source>
        <dbReference type="ARBA" id="ARBA00023004"/>
    </source>
</evidence>
<dbReference type="SMART" id="SM00529">
    <property type="entry name" value="HTH_DTXR"/>
    <property type="match status" value="1"/>
</dbReference>
<feature type="transmembrane region" description="Helical" evidence="9">
    <location>
        <begin position="257"/>
        <end position="279"/>
    </location>
</feature>
<dbReference type="InterPro" id="IPR037294">
    <property type="entry name" value="ABC_BtuC-like"/>
</dbReference>
<keyword evidence="7" id="KW-0813">Transport</keyword>
<dbReference type="PANTHER" id="PTHR30477">
    <property type="entry name" value="ABC-TRANSPORTER METAL-BINDING PROTEIN"/>
    <property type="match status" value="1"/>
</dbReference>
<dbReference type="InterPro" id="IPR001626">
    <property type="entry name" value="ABC_TroCD"/>
</dbReference>
<keyword evidence="6 9" id="KW-0472">Membrane</keyword>
<dbReference type="PANTHER" id="PTHR30477:SF13">
    <property type="entry name" value="IRON TRANSPORT SYSTEM MEMBRANE PROTEIN HI_0360-RELATED"/>
    <property type="match status" value="1"/>
</dbReference>
<dbReference type="SUPFAM" id="SSF50037">
    <property type="entry name" value="C-terminal domain of transcriptional repressors"/>
    <property type="match status" value="1"/>
</dbReference>
<dbReference type="Pfam" id="PF02742">
    <property type="entry name" value="Fe_dep_repr_C"/>
    <property type="match status" value="1"/>
</dbReference>
<feature type="transmembrane region" description="Helical" evidence="9">
    <location>
        <begin position="63"/>
        <end position="88"/>
    </location>
</feature>
<dbReference type="Gene3D" id="1.10.10.10">
    <property type="entry name" value="Winged helix-like DNA-binding domain superfamily/Winged helix DNA-binding domain"/>
    <property type="match status" value="1"/>
</dbReference>